<protein>
    <submittedName>
        <fullName evidence="3">DUF2147 domain-containing protein</fullName>
    </submittedName>
</protein>
<organism evidence="3 4">
    <name type="scientific">Spirosoma aureum</name>
    <dbReference type="NCBI Taxonomy" id="2692134"/>
    <lineage>
        <taxon>Bacteria</taxon>
        <taxon>Pseudomonadati</taxon>
        <taxon>Bacteroidota</taxon>
        <taxon>Cytophagia</taxon>
        <taxon>Cytophagales</taxon>
        <taxon>Cytophagaceae</taxon>
        <taxon>Spirosoma</taxon>
    </lineage>
</organism>
<name>A0A6G9ATH7_9BACT</name>
<feature type="signal peptide" evidence="1">
    <location>
        <begin position="1"/>
        <end position="21"/>
    </location>
</feature>
<reference evidence="3 4" key="1">
    <citation type="submission" date="2020-03" db="EMBL/GenBank/DDBJ databases">
        <authorList>
            <person name="Kim M.K."/>
        </authorList>
    </citation>
    <scope>NUCLEOTIDE SEQUENCE [LARGE SCALE GENOMIC DNA]</scope>
    <source>
        <strain evidence="3 4">BT328</strain>
    </source>
</reference>
<dbReference type="Gene3D" id="2.40.128.520">
    <property type="match status" value="1"/>
</dbReference>
<dbReference type="AlphaFoldDB" id="A0A6G9ATH7"/>
<dbReference type="EMBL" id="CP050063">
    <property type="protein sequence ID" value="QIP15629.1"/>
    <property type="molecule type" value="Genomic_DNA"/>
</dbReference>
<accession>A0A6G9ATH7</accession>
<evidence type="ECO:0000313" key="4">
    <source>
        <dbReference type="Proteomes" id="UP000501802"/>
    </source>
</evidence>
<dbReference type="PANTHER" id="PTHR36919:SF2">
    <property type="entry name" value="BLL6627 PROTEIN"/>
    <property type="match status" value="1"/>
</dbReference>
<gene>
    <name evidence="3" type="ORF">G8759_24845</name>
</gene>
<dbReference type="PANTHER" id="PTHR36919">
    <property type="entry name" value="BLR1215 PROTEIN"/>
    <property type="match status" value="1"/>
</dbReference>
<dbReference type="Pfam" id="PF09917">
    <property type="entry name" value="DUF2147"/>
    <property type="match status" value="1"/>
</dbReference>
<evidence type="ECO:0000256" key="1">
    <source>
        <dbReference type="SAM" id="SignalP"/>
    </source>
</evidence>
<keyword evidence="4" id="KW-1185">Reference proteome</keyword>
<dbReference type="KEGG" id="spib:G8759_24845"/>
<dbReference type="Proteomes" id="UP000501802">
    <property type="component" value="Chromosome"/>
</dbReference>
<evidence type="ECO:0000259" key="2">
    <source>
        <dbReference type="Pfam" id="PF09917"/>
    </source>
</evidence>
<evidence type="ECO:0000313" key="3">
    <source>
        <dbReference type="EMBL" id="QIP15629.1"/>
    </source>
</evidence>
<feature type="chain" id="PRO_5026062635" evidence="1">
    <location>
        <begin position="22"/>
        <end position="151"/>
    </location>
</feature>
<sequence length="151" mass="17213">MNAYRLTALVLMLLLTLSAYAPQSDDADLLVGKWLSSRKKNQVQIYKQGNKYYGRLVWMAEPTDPATNKPKLDSQNPDEKLRNRPLLNLVMVTNLSYKGNNVWSDGQIYNPEDGKTYSCDLTLKDPNSLDLHGYIMGIPFLGKTKTWTRVK</sequence>
<proteinExistence type="predicted"/>
<dbReference type="RefSeq" id="WP_167214212.1">
    <property type="nucleotide sequence ID" value="NZ_CP050063.1"/>
</dbReference>
<dbReference type="InterPro" id="IPR019223">
    <property type="entry name" value="DUF2147"/>
</dbReference>
<keyword evidence="1" id="KW-0732">Signal</keyword>
<feature type="domain" description="DUF2147" evidence="2">
    <location>
        <begin position="32"/>
        <end position="149"/>
    </location>
</feature>